<dbReference type="UniPathway" id="UPA00246"/>
<comment type="pathway">
    <text evidence="2 7">Carbohydrate metabolism; pentose and glucuronate interconversion.</text>
</comment>
<dbReference type="Gene3D" id="1.10.2020.10">
    <property type="entry name" value="uronate isomerase, domain 2, chain A"/>
    <property type="match status" value="1"/>
</dbReference>
<reference evidence="8 9" key="1">
    <citation type="submission" date="2018-08" db="EMBL/GenBank/DDBJ databases">
        <title>Genomic Encyclopedia of Archaeal and Bacterial Type Strains, Phase II (KMG-II): from individual species to whole genera.</title>
        <authorList>
            <person name="Goeker M."/>
        </authorList>
    </citation>
    <scope>NUCLEOTIDE SEQUENCE [LARGE SCALE GENOMIC DNA]</scope>
    <source>
        <strain evidence="8 9">DSM 15986</strain>
    </source>
</reference>
<comment type="caution">
    <text evidence="8">The sequence shown here is derived from an EMBL/GenBank/DDBJ whole genome shotgun (WGS) entry which is preliminary data.</text>
</comment>
<dbReference type="GO" id="GO:0019698">
    <property type="term" value="P:D-galacturonate catabolic process"/>
    <property type="evidence" value="ECO:0007669"/>
    <property type="project" value="TreeGrafter"/>
</dbReference>
<dbReference type="RefSeq" id="WP_086539846.1">
    <property type="nucleotide sequence ID" value="NZ_MSSW01000003.1"/>
</dbReference>
<comment type="catalytic activity">
    <reaction evidence="7">
        <text>aldehydo-D-galacturonate = keto-D-tagaturonate</text>
        <dbReference type="Rhea" id="RHEA:27702"/>
        <dbReference type="ChEBI" id="CHEBI:12952"/>
        <dbReference type="ChEBI" id="CHEBI:17886"/>
    </reaction>
</comment>
<dbReference type="InterPro" id="IPR003766">
    <property type="entry name" value="Uronate_isomerase"/>
</dbReference>
<dbReference type="InterPro" id="IPR032466">
    <property type="entry name" value="Metal_Hydrolase"/>
</dbReference>
<dbReference type="Pfam" id="PF02614">
    <property type="entry name" value="UxaC"/>
    <property type="match status" value="1"/>
</dbReference>
<dbReference type="HAMAP" id="MF_00675">
    <property type="entry name" value="UxaC"/>
    <property type="match status" value="1"/>
</dbReference>
<dbReference type="SUPFAM" id="SSF51556">
    <property type="entry name" value="Metallo-dependent hydrolases"/>
    <property type="match status" value="1"/>
</dbReference>
<keyword evidence="9" id="KW-1185">Reference proteome</keyword>
<evidence type="ECO:0000256" key="2">
    <source>
        <dbReference type="ARBA" id="ARBA00004892"/>
    </source>
</evidence>
<dbReference type="NCBIfam" id="NF002794">
    <property type="entry name" value="PRK02925.1"/>
    <property type="match status" value="1"/>
</dbReference>
<dbReference type="AlphaFoldDB" id="A0A3E0E577"/>
<evidence type="ECO:0000256" key="3">
    <source>
        <dbReference type="ARBA" id="ARBA00008397"/>
    </source>
</evidence>
<protein>
    <recommendedName>
        <fullName evidence="5 7">Uronate isomerase</fullName>
        <ecNumber evidence="4 7">5.3.1.12</ecNumber>
    </recommendedName>
    <alternativeName>
        <fullName evidence="7">Glucuronate isomerase</fullName>
    </alternativeName>
    <alternativeName>
        <fullName evidence="7">Uronic isomerase</fullName>
    </alternativeName>
</protein>
<dbReference type="Proteomes" id="UP000256405">
    <property type="component" value="Unassembled WGS sequence"/>
</dbReference>
<sequence length="473" mass="53287">MKNFIDDNWLIGNKTGVSLFHEVASSLPIIDFHNHINPHNLAENRCFENLAQIWVNEDPYKHRAMRICGIAEEEITGNASDLQKFYNWAETLPKTMGNPLFHWSALELKRVFGIDDLLNSSNAREIWDSCNEKLQQNEFSSRSLVSSFGSEILITSDDILDDLESHHSLHLSQFETQVLPSLRADSLVTFSKTNSKNWIEKLGTDTRVSINSLQDFLEAVKIRLDYFGESGCLFADHGLDAGFSYMPTSEEEASKIFKQLISEDYPIEMDLIRLKSFLLHFLGTEYGKRNWIMQLHIGAQRKTSSRLRKLAGAAGGFASIGNACDINSLTLFLDGLEQVGALPETILYTLNPTDNAAFASLTGSYTEDGIIGKIQFGPAWWYNDHEAGIRNHLSDLSSYGVLNSFIGMTTDSRSILSLSRHEYFRRILCDQIGAWAEAGKISNDTAMLTDLISNISYQNIKTKIQKRQGVCQK</sequence>
<comment type="catalytic activity">
    <reaction evidence="1 7">
        <text>D-glucuronate = D-fructuronate</text>
        <dbReference type="Rhea" id="RHEA:13049"/>
        <dbReference type="ChEBI" id="CHEBI:58720"/>
        <dbReference type="ChEBI" id="CHEBI:59863"/>
        <dbReference type="EC" id="5.3.1.12"/>
    </reaction>
</comment>
<evidence type="ECO:0000313" key="9">
    <source>
        <dbReference type="Proteomes" id="UP000256405"/>
    </source>
</evidence>
<dbReference type="GO" id="GO:0042840">
    <property type="term" value="P:D-glucuronate catabolic process"/>
    <property type="evidence" value="ECO:0007669"/>
    <property type="project" value="TreeGrafter"/>
</dbReference>
<organism evidence="8 9">
    <name type="scientific">Algoriphagus antarcticus</name>
    <dbReference type="NCBI Taxonomy" id="238540"/>
    <lineage>
        <taxon>Bacteria</taxon>
        <taxon>Pseudomonadati</taxon>
        <taxon>Bacteroidota</taxon>
        <taxon>Cytophagia</taxon>
        <taxon>Cytophagales</taxon>
        <taxon>Cyclobacteriaceae</taxon>
        <taxon>Algoriphagus</taxon>
    </lineage>
</organism>
<accession>A0A3E0E577</accession>
<keyword evidence="6 7" id="KW-0413">Isomerase</keyword>
<evidence type="ECO:0000256" key="5">
    <source>
        <dbReference type="ARBA" id="ARBA00020555"/>
    </source>
</evidence>
<dbReference type="PANTHER" id="PTHR30068:SF4">
    <property type="entry name" value="URONATE ISOMERASE"/>
    <property type="match status" value="1"/>
</dbReference>
<dbReference type="Gene3D" id="3.20.20.140">
    <property type="entry name" value="Metal-dependent hydrolases"/>
    <property type="match status" value="1"/>
</dbReference>
<evidence type="ECO:0000313" key="8">
    <source>
        <dbReference type="EMBL" id="REG92903.1"/>
    </source>
</evidence>
<gene>
    <name evidence="7" type="primary">uxaC</name>
    <name evidence="8" type="ORF">C8N25_102309</name>
</gene>
<dbReference type="OrthoDB" id="9766564at2"/>
<name>A0A3E0E577_9BACT</name>
<dbReference type="EMBL" id="QUNF01000002">
    <property type="protein sequence ID" value="REG92903.1"/>
    <property type="molecule type" value="Genomic_DNA"/>
</dbReference>
<evidence type="ECO:0000256" key="4">
    <source>
        <dbReference type="ARBA" id="ARBA00012546"/>
    </source>
</evidence>
<dbReference type="PANTHER" id="PTHR30068">
    <property type="entry name" value="URONATE ISOMERASE"/>
    <property type="match status" value="1"/>
</dbReference>
<dbReference type="GO" id="GO:0008880">
    <property type="term" value="F:glucuronate isomerase activity"/>
    <property type="evidence" value="ECO:0007669"/>
    <property type="project" value="UniProtKB-UniRule"/>
</dbReference>
<comment type="similarity">
    <text evidence="3 7">Belongs to the metallo-dependent hydrolases superfamily. Uronate isomerase family.</text>
</comment>
<evidence type="ECO:0000256" key="7">
    <source>
        <dbReference type="HAMAP-Rule" id="MF_00675"/>
    </source>
</evidence>
<proteinExistence type="inferred from homology"/>
<evidence type="ECO:0000256" key="1">
    <source>
        <dbReference type="ARBA" id="ARBA00001165"/>
    </source>
</evidence>
<evidence type="ECO:0000256" key="6">
    <source>
        <dbReference type="ARBA" id="ARBA00023235"/>
    </source>
</evidence>
<dbReference type="EC" id="5.3.1.12" evidence="4 7"/>